<organism evidence="2">
    <name type="scientific">viral metagenome</name>
    <dbReference type="NCBI Taxonomy" id="1070528"/>
    <lineage>
        <taxon>unclassified sequences</taxon>
        <taxon>metagenomes</taxon>
        <taxon>organismal metagenomes</taxon>
    </lineage>
</organism>
<evidence type="ECO:0000256" key="1">
    <source>
        <dbReference type="SAM" id="MobiDB-lite"/>
    </source>
</evidence>
<proteinExistence type="predicted"/>
<dbReference type="EMBL" id="MN740658">
    <property type="protein sequence ID" value="QHU06641.1"/>
    <property type="molecule type" value="Genomic_DNA"/>
</dbReference>
<feature type="compositionally biased region" description="Basic and acidic residues" evidence="1">
    <location>
        <begin position="63"/>
        <end position="86"/>
    </location>
</feature>
<feature type="region of interest" description="Disordered" evidence="1">
    <location>
        <begin position="34"/>
        <end position="86"/>
    </location>
</feature>
<dbReference type="AlphaFoldDB" id="A0A6C0JP31"/>
<accession>A0A6C0JP31</accession>
<reference evidence="2" key="1">
    <citation type="journal article" date="2020" name="Nature">
        <title>Giant virus diversity and host interactions through global metagenomics.</title>
        <authorList>
            <person name="Schulz F."/>
            <person name="Roux S."/>
            <person name="Paez-Espino D."/>
            <person name="Jungbluth S."/>
            <person name="Walsh D.A."/>
            <person name="Denef V.J."/>
            <person name="McMahon K.D."/>
            <person name="Konstantinidis K.T."/>
            <person name="Eloe-Fadrosh E.A."/>
            <person name="Kyrpides N.C."/>
            <person name="Woyke T."/>
        </authorList>
    </citation>
    <scope>NUCLEOTIDE SEQUENCE</scope>
    <source>
        <strain evidence="2">GVMAG-S-1035315-10</strain>
    </source>
</reference>
<sequence length="189" mass="20959">MASLTTVYMISVLLSSAAGIGAAFVGNTIYPIKGGGEPVEVKKAPAEEPKPEETKEEEQPNAEEPKLEKEEPKPEEAKPEEPRRDKLTTAIMDGFKMDEEFARNVVDFIKTPVTSWKDIANTPTELRQKFMKTLTHPNLNKCPTVLKDVCKIVAVKYSNMKDFIDEKDYMAFGDETADALNVLSSSSSL</sequence>
<name>A0A6C0JP31_9ZZZZ</name>
<feature type="compositionally biased region" description="Basic and acidic residues" evidence="1">
    <location>
        <begin position="39"/>
        <end position="53"/>
    </location>
</feature>
<evidence type="ECO:0000313" key="2">
    <source>
        <dbReference type="EMBL" id="QHU06641.1"/>
    </source>
</evidence>
<protein>
    <submittedName>
        <fullName evidence="2">Uncharacterized protein</fullName>
    </submittedName>
</protein>